<dbReference type="PROSITE" id="PS51257">
    <property type="entry name" value="PROKAR_LIPOPROTEIN"/>
    <property type="match status" value="1"/>
</dbReference>
<comment type="caution">
    <text evidence="9">The sequence shown here is derived from an EMBL/GenBank/DDBJ whole genome shotgun (WGS) entry which is preliminary data.</text>
</comment>
<dbReference type="Gene3D" id="1.25.40.390">
    <property type="match status" value="1"/>
</dbReference>
<dbReference type="Pfam" id="PF14322">
    <property type="entry name" value="SusD-like_3"/>
    <property type="match status" value="1"/>
</dbReference>
<evidence type="ECO:0000256" key="6">
    <source>
        <dbReference type="SAM" id="SignalP"/>
    </source>
</evidence>
<dbReference type="EMBL" id="JAYFUL010000022">
    <property type="protein sequence ID" value="MEA5258936.1"/>
    <property type="molecule type" value="Genomic_DNA"/>
</dbReference>
<dbReference type="SUPFAM" id="SSF48452">
    <property type="entry name" value="TPR-like"/>
    <property type="match status" value="1"/>
</dbReference>
<feature type="domain" description="SusD-like N-terminal" evidence="8">
    <location>
        <begin position="96"/>
        <end position="227"/>
    </location>
</feature>
<keyword evidence="4" id="KW-0472">Membrane</keyword>
<reference evidence="9 10" key="1">
    <citation type="submission" date="2023-12" db="EMBL/GenBank/DDBJ databases">
        <title>Novel species of the genus Arcicella isolated from rivers.</title>
        <authorList>
            <person name="Lu H."/>
        </authorList>
    </citation>
    <scope>NUCLEOTIDE SEQUENCE [LARGE SCALE GENOMIC DNA]</scope>
    <source>
        <strain evidence="9 10">LMG 21963</strain>
    </source>
</reference>
<evidence type="ECO:0000256" key="5">
    <source>
        <dbReference type="ARBA" id="ARBA00023237"/>
    </source>
</evidence>
<dbReference type="InterPro" id="IPR012944">
    <property type="entry name" value="SusD_RagB_dom"/>
</dbReference>
<name>A0ABU5QRB3_9BACT</name>
<evidence type="ECO:0000259" key="7">
    <source>
        <dbReference type="Pfam" id="PF07980"/>
    </source>
</evidence>
<evidence type="ECO:0000313" key="10">
    <source>
        <dbReference type="Proteomes" id="UP001304671"/>
    </source>
</evidence>
<feature type="signal peptide" evidence="6">
    <location>
        <begin position="1"/>
        <end position="20"/>
    </location>
</feature>
<feature type="chain" id="PRO_5046551577" evidence="6">
    <location>
        <begin position="21"/>
        <end position="598"/>
    </location>
</feature>
<sequence>MKLKHTFSAFLLGIAAFAFSGCQSVLDETPRTAFTIDYFKTQDGLQSAIYTAYAGLRYDFGPIGAMVLGNVGTDEFTYGDQGASGQTLECGIYSISPTNGAIGTPWNRNYSNINLCNAVVEFAPNVTMDATNKSKLLGEARYLRAMYYLLLVENFGAVPLDLGSGDLKFNSTPSCTFRRNDPDLLKKNFQSMIDDLLFATENLPDQRPAGEYRLAKGAALHLLARVYTYRAYSAVKQATDFQSAYDTAKKLIDGKAKYGTDLLQDFGDIHKEGNDYNKEILFAVERLPLNNIANEVVNPSSDFDQKVNISCNMFVSNYTSVTKNGVTLFPVRVLQYGRPLRQFCPTRWTLDVAFADKLNDSRFNNTFRDAYPIATFYTAGSSDYTKYVADMAAIGFALGDTAFYIAPTDALAKTLKAANKKYVIYSPSETYSNQNRANNIYPALRKYEAVNRNSYQDISGRPFVASKFSEVYLLAAEAAMALGKNAEAAQYINVLRDRAAYRSGLSATELANRRAKIQVSASDITLDFILDERTRELCGESIRWPDLAMRGKLVDRAKKYNPDVTNLQSFHLLRPIPQSQLDATCETVKSQYQNPGYN</sequence>
<organism evidence="9 10">
    <name type="scientific">Arcicella aquatica</name>
    <dbReference type="NCBI Taxonomy" id="217141"/>
    <lineage>
        <taxon>Bacteria</taxon>
        <taxon>Pseudomonadati</taxon>
        <taxon>Bacteroidota</taxon>
        <taxon>Cytophagia</taxon>
        <taxon>Cytophagales</taxon>
        <taxon>Flectobacillaceae</taxon>
        <taxon>Arcicella</taxon>
    </lineage>
</organism>
<dbReference type="RefSeq" id="WP_323250390.1">
    <property type="nucleotide sequence ID" value="NZ_JAYFUL010000022.1"/>
</dbReference>
<dbReference type="Pfam" id="PF07980">
    <property type="entry name" value="SusD_RagB"/>
    <property type="match status" value="1"/>
</dbReference>
<dbReference type="Proteomes" id="UP001304671">
    <property type="component" value="Unassembled WGS sequence"/>
</dbReference>
<protein>
    <submittedName>
        <fullName evidence="9">RagB/SusD family nutrient uptake outer membrane protein</fullName>
    </submittedName>
</protein>
<keyword evidence="3 6" id="KW-0732">Signal</keyword>
<keyword evidence="5" id="KW-0998">Cell outer membrane</keyword>
<feature type="domain" description="RagB/SusD" evidence="7">
    <location>
        <begin position="357"/>
        <end position="597"/>
    </location>
</feature>
<proteinExistence type="inferred from homology"/>
<dbReference type="InterPro" id="IPR033985">
    <property type="entry name" value="SusD-like_N"/>
</dbReference>
<evidence type="ECO:0000256" key="2">
    <source>
        <dbReference type="ARBA" id="ARBA00006275"/>
    </source>
</evidence>
<accession>A0ABU5QRB3</accession>
<evidence type="ECO:0000256" key="3">
    <source>
        <dbReference type="ARBA" id="ARBA00022729"/>
    </source>
</evidence>
<evidence type="ECO:0000256" key="4">
    <source>
        <dbReference type="ARBA" id="ARBA00023136"/>
    </source>
</evidence>
<comment type="similarity">
    <text evidence="2">Belongs to the SusD family.</text>
</comment>
<dbReference type="InterPro" id="IPR011990">
    <property type="entry name" value="TPR-like_helical_dom_sf"/>
</dbReference>
<gene>
    <name evidence="9" type="ORF">VB264_14150</name>
</gene>
<evidence type="ECO:0000259" key="8">
    <source>
        <dbReference type="Pfam" id="PF14322"/>
    </source>
</evidence>
<keyword evidence="10" id="KW-1185">Reference proteome</keyword>
<evidence type="ECO:0000256" key="1">
    <source>
        <dbReference type="ARBA" id="ARBA00004442"/>
    </source>
</evidence>
<comment type="subcellular location">
    <subcellularLocation>
        <location evidence="1">Cell outer membrane</location>
    </subcellularLocation>
</comment>
<evidence type="ECO:0000313" key="9">
    <source>
        <dbReference type="EMBL" id="MEA5258936.1"/>
    </source>
</evidence>